<feature type="transmembrane region" description="Helical" evidence="6">
    <location>
        <begin position="150"/>
        <end position="170"/>
    </location>
</feature>
<keyword evidence="4 6" id="KW-1133">Transmembrane helix</keyword>
<feature type="transmembrane region" description="Helical" evidence="6">
    <location>
        <begin position="40"/>
        <end position="58"/>
    </location>
</feature>
<keyword evidence="5 6" id="KW-0472">Membrane</keyword>
<feature type="transmembrane region" description="Helical" evidence="6">
    <location>
        <begin position="15"/>
        <end position="33"/>
    </location>
</feature>
<reference evidence="7" key="1">
    <citation type="submission" date="2018-04" db="EMBL/GenBank/DDBJ databases">
        <authorList>
            <person name="Go L.Y."/>
            <person name="Mitchell J.A."/>
        </authorList>
    </citation>
    <scope>NUCLEOTIDE SEQUENCE</scope>
    <source>
        <strain evidence="7">WBAD</strain>
    </source>
</reference>
<sequence length="215" mass="24071" precursor="true">MISSVKKLVINNNNLTYIVCIFIIMLSLSSYTLENNSKQEVILTLTWICATFVLQISTNNLFTSDYHDGILEQIFVQPLSSRLIVAYKIFAHWLLFGLPISVISFMFSFAILGNNIEHSIAVGVSLLFNTLIIINISATGNALMIGRNNLASGVSQILVLPMIMPTFVYFKLLTQFENLSLNIYTLLITILIFVILIVNSTITTHIALKFAVEQD</sequence>
<accession>A0A3B0IVQ9</accession>
<organism evidence="7">
    <name type="scientific">Wolbachia endosymbiont of Aleurodicus dispersus</name>
    <dbReference type="NCBI Taxonomy" id="1288877"/>
    <lineage>
        <taxon>Bacteria</taxon>
        <taxon>Pseudomonadati</taxon>
        <taxon>Pseudomonadota</taxon>
        <taxon>Alphaproteobacteria</taxon>
        <taxon>Rickettsiales</taxon>
        <taxon>Anaplasmataceae</taxon>
        <taxon>Wolbachieae</taxon>
        <taxon>Wolbachia</taxon>
    </lineage>
</organism>
<evidence type="ECO:0000256" key="6">
    <source>
        <dbReference type="SAM" id="Phobius"/>
    </source>
</evidence>
<dbReference type="GO" id="GO:0017004">
    <property type="term" value="P:cytochrome complex assembly"/>
    <property type="evidence" value="ECO:0007669"/>
    <property type="project" value="InterPro"/>
</dbReference>
<feature type="transmembrane region" description="Helical" evidence="6">
    <location>
        <begin position="119"/>
        <end position="138"/>
    </location>
</feature>
<evidence type="ECO:0000256" key="2">
    <source>
        <dbReference type="ARBA" id="ARBA00010544"/>
    </source>
</evidence>
<comment type="subcellular location">
    <subcellularLocation>
        <location evidence="1">Membrane</location>
        <topology evidence="1">Multi-pass membrane protein</topology>
    </subcellularLocation>
</comment>
<comment type="similarity">
    <text evidence="2">Belongs to the CcmB/CycW/HelB family.</text>
</comment>
<evidence type="ECO:0000256" key="1">
    <source>
        <dbReference type="ARBA" id="ARBA00004141"/>
    </source>
</evidence>
<protein>
    <recommendedName>
        <fullName evidence="8">Heme exporter protein B</fullName>
    </recommendedName>
</protein>
<feature type="transmembrane region" description="Helical" evidence="6">
    <location>
        <begin position="90"/>
        <end position="112"/>
    </location>
</feature>
<evidence type="ECO:0000256" key="4">
    <source>
        <dbReference type="ARBA" id="ARBA00022989"/>
    </source>
</evidence>
<evidence type="ECO:0008006" key="8">
    <source>
        <dbReference type="Google" id="ProtNLM"/>
    </source>
</evidence>
<dbReference type="AlphaFoldDB" id="A0A3B0IVQ9"/>
<dbReference type="Pfam" id="PF03379">
    <property type="entry name" value="CcmB"/>
    <property type="match status" value="1"/>
</dbReference>
<dbReference type="GO" id="GO:0016020">
    <property type="term" value="C:membrane"/>
    <property type="evidence" value="ECO:0007669"/>
    <property type="project" value="UniProtKB-SubCell"/>
</dbReference>
<evidence type="ECO:0000313" key="7">
    <source>
        <dbReference type="EMBL" id="SPP33010.1"/>
    </source>
</evidence>
<dbReference type="GO" id="GO:0015232">
    <property type="term" value="F:heme transmembrane transporter activity"/>
    <property type="evidence" value="ECO:0007669"/>
    <property type="project" value="InterPro"/>
</dbReference>
<dbReference type="EMBL" id="OUNE01000083">
    <property type="protein sequence ID" value="SPP33010.1"/>
    <property type="molecule type" value="Genomic_DNA"/>
</dbReference>
<proteinExistence type="inferred from homology"/>
<dbReference type="InterPro" id="IPR003544">
    <property type="entry name" value="Cyt_c_biogenesis_CcmB"/>
</dbReference>
<dbReference type="PRINTS" id="PR01414">
    <property type="entry name" value="CCMBBIOGNSIS"/>
</dbReference>
<gene>
    <name evidence="7" type="ORF">WBAD_0477</name>
</gene>
<feature type="transmembrane region" description="Helical" evidence="6">
    <location>
        <begin position="182"/>
        <end position="208"/>
    </location>
</feature>
<evidence type="ECO:0000256" key="3">
    <source>
        <dbReference type="ARBA" id="ARBA00022692"/>
    </source>
</evidence>
<name>A0A3B0IVQ9_9RICK</name>
<keyword evidence="3 6" id="KW-0812">Transmembrane</keyword>
<evidence type="ECO:0000256" key="5">
    <source>
        <dbReference type="ARBA" id="ARBA00023136"/>
    </source>
</evidence>